<proteinExistence type="predicted"/>
<sequence>MKSENNSSTSNISRSPLKELLNNIKDVNTSDNNITTNGFDNNQSCHEHNGTTSTTTTTVPSVSSSSPTKSKLSISINNNDNSSVIENLENIEITKQNLRDEITKLKNEADLWNIIDEHGGSGAGVKVRIAKTRAAYLQLNNIWNSKQLPANQHQGQNFRSKYQDNSTVWGGNLENYESHHPEDTSVYLQLSTQKILRIR</sequence>
<feature type="compositionally biased region" description="Low complexity" evidence="2">
    <location>
        <begin position="51"/>
        <end position="78"/>
    </location>
</feature>
<dbReference type="EMBL" id="UZAL01044234">
    <property type="protein sequence ID" value="VDP82246.1"/>
    <property type="molecule type" value="Genomic_DNA"/>
</dbReference>
<evidence type="ECO:0000256" key="1">
    <source>
        <dbReference type="SAM" id="Coils"/>
    </source>
</evidence>
<reference evidence="3 4" key="1">
    <citation type="submission" date="2018-11" db="EMBL/GenBank/DDBJ databases">
        <authorList>
            <consortium name="Pathogen Informatics"/>
        </authorList>
    </citation>
    <scope>NUCLEOTIDE SEQUENCE [LARGE SCALE GENOMIC DNA]</scope>
    <source>
        <strain>Denwood</strain>
        <strain evidence="4">Zambia</strain>
    </source>
</reference>
<protein>
    <submittedName>
        <fullName evidence="3">Uncharacterized protein</fullName>
    </submittedName>
</protein>
<feature type="coiled-coil region" evidence="1">
    <location>
        <begin position="81"/>
        <end position="115"/>
    </location>
</feature>
<gene>
    <name evidence="3" type="ORF">SMTD_LOCUS20359</name>
</gene>
<evidence type="ECO:0000313" key="3">
    <source>
        <dbReference type="EMBL" id="VDP82246.1"/>
    </source>
</evidence>
<dbReference type="Proteomes" id="UP000269396">
    <property type="component" value="Unassembled WGS sequence"/>
</dbReference>
<organism evidence="3 4">
    <name type="scientific">Schistosoma mattheei</name>
    <dbReference type="NCBI Taxonomy" id="31246"/>
    <lineage>
        <taxon>Eukaryota</taxon>
        <taxon>Metazoa</taxon>
        <taxon>Spiralia</taxon>
        <taxon>Lophotrochozoa</taxon>
        <taxon>Platyhelminthes</taxon>
        <taxon>Trematoda</taxon>
        <taxon>Digenea</taxon>
        <taxon>Strigeidida</taxon>
        <taxon>Schistosomatoidea</taxon>
        <taxon>Schistosomatidae</taxon>
        <taxon>Schistosoma</taxon>
    </lineage>
</organism>
<accession>A0A183Q173</accession>
<evidence type="ECO:0000256" key="2">
    <source>
        <dbReference type="SAM" id="MobiDB-lite"/>
    </source>
</evidence>
<keyword evidence="4" id="KW-1185">Reference proteome</keyword>
<dbReference type="AlphaFoldDB" id="A0A183Q173"/>
<feature type="region of interest" description="Disordered" evidence="2">
    <location>
        <begin position="30"/>
        <end position="78"/>
    </location>
</feature>
<name>A0A183Q173_9TREM</name>
<keyword evidence="1" id="KW-0175">Coiled coil</keyword>
<evidence type="ECO:0000313" key="4">
    <source>
        <dbReference type="Proteomes" id="UP000269396"/>
    </source>
</evidence>
<feature type="compositionally biased region" description="Polar residues" evidence="2">
    <location>
        <begin position="30"/>
        <end position="44"/>
    </location>
</feature>